<evidence type="ECO:0000256" key="6">
    <source>
        <dbReference type="ARBA" id="ARBA00022792"/>
    </source>
</evidence>
<evidence type="ECO:0000256" key="3">
    <source>
        <dbReference type="ARBA" id="ARBA00018684"/>
    </source>
</evidence>
<dbReference type="InterPro" id="IPR033034">
    <property type="entry name" value="NDUFB9"/>
</dbReference>
<evidence type="ECO:0000256" key="2">
    <source>
        <dbReference type="ARBA" id="ARBA00009508"/>
    </source>
</evidence>
<evidence type="ECO:0000256" key="4">
    <source>
        <dbReference type="ARBA" id="ARBA00022448"/>
    </source>
</evidence>
<evidence type="ECO:0000259" key="14">
    <source>
        <dbReference type="Pfam" id="PF15963"/>
    </source>
</evidence>
<feature type="compositionally biased region" description="Polar residues" evidence="13">
    <location>
        <begin position="348"/>
        <end position="358"/>
    </location>
</feature>
<dbReference type="Proteomes" id="UP001059596">
    <property type="component" value="Unassembled WGS sequence"/>
</dbReference>
<reference evidence="15" key="1">
    <citation type="journal article" date="2023" name="Genome Biol. Evol.">
        <title>Long-read-based Genome Assembly of Drosophila gunungcola Reveals Fewer Chemosensory Genes in Flower-breeding Species.</title>
        <authorList>
            <person name="Negi A."/>
            <person name="Liao B.Y."/>
            <person name="Yeh S.D."/>
        </authorList>
    </citation>
    <scope>NUCLEOTIDE SEQUENCE</scope>
    <source>
        <strain evidence="15">Sukarami</strain>
    </source>
</reference>
<keyword evidence="7" id="KW-0249">Electron transport</keyword>
<feature type="region of interest" description="Disordered" evidence="13">
    <location>
        <begin position="136"/>
        <end position="171"/>
    </location>
</feature>
<feature type="domain" description="Transcription factor TFIIIB component B'' Myb" evidence="14">
    <location>
        <begin position="262"/>
        <end position="325"/>
    </location>
</feature>
<name>A0A9Q0BTA9_9MUSC</name>
<feature type="compositionally biased region" description="Basic residues" evidence="13">
    <location>
        <begin position="1"/>
        <end position="12"/>
    </location>
</feature>
<keyword evidence="9" id="KW-0496">Mitochondrion</keyword>
<dbReference type="InterPro" id="IPR039467">
    <property type="entry name" value="TFIIIB_B''_Myb"/>
</dbReference>
<accession>A0A9Q0BTA9</accession>
<dbReference type="PANTHER" id="PTHR12868">
    <property type="entry name" value="NADH-UBIQUINONE OXIDOREDUCTASE B22 SUBUNIT"/>
    <property type="match status" value="1"/>
</dbReference>
<feature type="region of interest" description="Disordered" evidence="13">
    <location>
        <begin position="319"/>
        <end position="365"/>
    </location>
</feature>
<gene>
    <name evidence="15" type="ORF">M5D96_005160</name>
</gene>
<evidence type="ECO:0000313" key="15">
    <source>
        <dbReference type="EMBL" id="KAI8043822.1"/>
    </source>
</evidence>
<evidence type="ECO:0000256" key="1">
    <source>
        <dbReference type="ARBA" id="ARBA00004443"/>
    </source>
</evidence>
<evidence type="ECO:0000256" key="5">
    <source>
        <dbReference type="ARBA" id="ARBA00022660"/>
    </source>
</evidence>
<dbReference type="InterPro" id="IPR045292">
    <property type="entry name" value="Complex1_LYR_NDUFB9_LYRM3"/>
</dbReference>
<feature type="region of interest" description="Disordered" evidence="13">
    <location>
        <begin position="1"/>
        <end position="61"/>
    </location>
</feature>
<keyword evidence="5" id="KW-0679">Respiratory chain</keyword>
<keyword evidence="4" id="KW-0813">Transport</keyword>
<evidence type="ECO:0000256" key="10">
    <source>
        <dbReference type="ARBA" id="ARBA00023136"/>
    </source>
</evidence>
<evidence type="ECO:0000256" key="8">
    <source>
        <dbReference type="ARBA" id="ARBA00022990"/>
    </source>
</evidence>
<proteinExistence type="inferred from homology"/>
<evidence type="ECO:0000256" key="7">
    <source>
        <dbReference type="ARBA" id="ARBA00022982"/>
    </source>
</evidence>
<dbReference type="EMBL" id="JAMKOV010000002">
    <property type="protein sequence ID" value="KAI8043822.1"/>
    <property type="molecule type" value="Genomic_DNA"/>
</dbReference>
<protein>
    <recommendedName>
        <fullName evidence="3">NADH dehydrogenase [ubiquinone] 1 beta subcomplex subunit 9</fullName>
    </recommendedName>
    <alternativeName>
        <fullName evidence="11">Complex I-B22</fullName>
    </alternativeName>
    <alternativeName>
        <fullName evidence="12">NADH-ubiquinone oxidoreductase B22 subunit</fullName>
    </alternativeName>
</protein>
<sequence length="689" mass="78794">DPGRMSMRRQRIKAPANLSLIKRKPRKEEQSAPKKEPEEEEEAAKAVEVAESPPAATTPAENELEVFHSDLEDNVIQMDLQKTTSGFPMSPSKAQARQRVRPTPVFGQRRNSFVASPMAQSPYKYLPPVMSPGMGRIRTESTCSTYSEGGGKQRKDDKSQNQGGHRLNARRDFETRFNKGMMDMIYYNPENNPMVPKQSVTTIKDESNGEDAKPSSDQLLEAKGEGASAMLVPQLKLDANGEMIIDEKTLEIETTAEVEARKIIGTDFSLMCQMFPTRSRRDLKLKYKKEERTNGQLINKALLYPKAFNIQELKDQLAEEDREREENDRQWREISRAMPGNPKKRSRLQQQSKASRTLNDGDVVYENEHVTNKKLGKQAWAKRRKELETDENDGNAAGQADLTPIKQEKAIKTEQIGNNVPSGGELQAELNGLLMDDPMEYEVDISKPRDKTIINMDDGSLTYNHEDEVITPDDPIPPPTAEPDIEQILAELAEGSLALVSSLDPEHEDRVLNEIYMLDKKTGELCETPLNIPEHIVQCIMNAQTMATVPLAIVSHKRQVCSLYKKALRNLEAWYDRRHDYRYRAVQLRARFDENRRKDMGEGLRLLAAGQKELFETKHFQPRNFANSAGGCAFEREVIPPDWLLDYWHPLEKAQYPEYFAKREQRKKEYVVWWEKQYGKPDPKDLGHH</sequence>
<dbReference type="GO" id="GO:0006120">
    <property type="term" value="P:mitochondrial electron transport, NADH to ubiquinone"/>
    <property type="evidence" value="ECO:0007669"/>
    <property type="project" value="InterPro"/>
</dbReference>
<dbReference type="Pfam" id="PF15963">
    <property type="entry name" value="Myb_DNA-bind_7"/>
    <property type="match status" value="1"/>
</dbReference>
<evidence type="ECO:0000313" key="16">
    <source>
        <dbReference type="Proteomes" id="UP001059596"/>
    </source>
</evidence>
<evidence type="ECO:0000256" key="11">
    <source>
        <dbReference type="ARBA" id="ARBA00030192"/>
    </source>
</evidence>
<evidence type="ECO:0000256" key="9">
    <source>
        <dbReference type="ARBA" id="ARBA00023128"/>
    </source>
</evidence>
<dbReference type="AlphaFoldDB" id="A0A9Q0BTA9"/>
<feature type="compositionally biased region" description="Basic and acidic residues" evidence="13">
    <location>
        <begin position="319"/>
        <end position="335"/>
    </location>
</feature>
<dbReference type="GO" id="GO:0005743">
    <property type="term" value="C:mitochondrial inner membrane"/>
    <property type="evidence" value="ECO:0007669"/>
    <property type="project" value="UniProtKB-SubCell"/>
</dbReference>
<comment type="subcellular location">
    <subcellularLocation>
        <location evidence="1">Mitochondrion inner membrane</location>
        <topology evidence="1">Peripheral membrane protein</topology>
        <orientation evidence="1">Matrix side</orientation>
    </subcellularLocation>
</comment>
<comment type="caution">
    <text evidence="15">The sequence shown here is derived from an EMBL/GenBank/DDBJ whole genome shotgun (WGS) entry which is preliminary data.</text>
</comment>
<comment type="similarity">
    <text evidence="2">Belongs to the complex I LYR family.</text>
</comment>
<dbReference type="CDD" id="cd20263">
    <property type="entry name" value="Complex1_LYR_NDUFB9_LYRM3"/>
    <property type="match status" value="1"/>
</dbReference>
<keyword evidence="6" id="KW-0999">Mitochondrion inner membrane</keyword>
<organism evidence="15 16">
    <name type="scientific">Drosophila gunungcola</name>
    <name type="common">fruit fly</name>
    <dbReference type="NCBI Taxonomy" id="103775"/>
    <lineage>
        <taxon>Eukaryota</taxon>
        <taxon>Metazoa</taxon>
        <taxon>Ecdysozoa</taxon>
        <taxon>Arthropoda</taxon>
        <taxon>Hexapoda</taxon>
        <taxon>Insecta</taxon>
        <taxon>Pterygota</taxon>
        <taxon>Neoptera</taxon>
        <taxon>Endopterygota</taxon>
        <taxon>Diptera</taxon>
        <taxon>Brachycera</taxon>
        <taxon>Muscomorpha</taxon>
        <taxon>Ephydroidea</taxon>
        <taxon>Drosophilidae</taxon>
        <taxon>Drosophila</taxon>
        <taxon>Sophophora</taxon>
    </lineage>
</organism>
<feature type="compositionally biased region" description="Basic and acidic residues" evidence="13">
    <location>
        <begin position="26"/>
        <end position="37"/>
    </location>
</feature>
<keyword evidence="16" id="KW-1185">Reference proteome</keyword>
<feature type="compositionally biased region" description="Low complexity" evidence="13">
    <location>
        <begin position="46"/>
        <end position="60"/>
    </location>
</feature>
<evidence type="ECO:0000256" key="12">
    <source>
        <dbReference type="ARBA" id="ARBA00032528"/>
    </source>
</evidence>
<dbReference type="PANTHER" id="PTHR12868:SF0">
    <property type="entry name" value="NADH DEHYDROGENASE [UBIQUINONE] 1 BETA SUBCOMPLEX SUBUNIT 9"/>
    <property type="match status" value="1"/>
</dbReference>
<feature type="non-terminal residue" evidence="15">
    <location>
        <position position="1"/>
    </location>
</feature>
<keyword evidence="10" id="KW-0472">Membrane</keyword>
<evidence type="ECO:0000256" key="13">
    <source>
        <dbReference type="SAM" id="MobiDB-lite"/>
    </source>
</evidence>
<keyword evidence="8" id="KW-0007">Acetylation</keyword>